<name>K6DK54_SCHAZ</name>
<gene>
    <name evidence="2" type="ORF">BAZO_04140</name>
</gene>
<dbReference type="Gene3D" id="1.10.220.80">
    <property type="entry name" value="BH2638-like"/>
    <property type="match status" value="1"/>
</dbReference>
<comment type="caution">
    <text evidence="2">The sequence shown here is derived from an EMBL/GenBank/DDBJ whole genome shotgun (WGS) entry which is preliminary data.</text>
</comment>
<dbReference type="InterPro" id="IPR007920">
    <property type="entry name" value="UPF0223"/>
</dbReference>
<dbReference type="PATRIC" id="fig|1131731.3.peg.860"/>
<evidence type="ECO:0000313" key="2">
    <source>
        <dbReference type="EMBL" id="EKN68498.1"/>
    </source>
</evidence>
<organism evidence="2 3">
    <name type="scientific">Schinkia azotoformans LMG 9581</name>
    <dbReference type="NCBI Taxonomy" id="1131731"/>
    <lineage>
        <taxon>Bacteria</taxon>
        <taxon>Bacillati</taxon>
        <taxon>Bacillota</taxon>
        <taxon>Bacilli</taxon>
        <taxon>Bacillales</taxon>
        <taxon>Bacillaceae</taxon>
        <taxon>Calidifontibacillus/Schinkia group</taxon>
        <taxon>Schinkia</taxon>
    </lineage>
</organism>
<accession>K6DK54</accession>
<dbReference type="HAMAP" id="MF_01041">
    <property type="entry name" value="UPF0223"/>
    <property type="match status" value="1"/>
</dbReference>
<evidence type="ECO:0000313" key="3">
    <source>
        <dbReference type="Proteomes" id="UP000006315"/>
    </source>
</evidence>
<dbReference type="AlphaFoldDB" id="K6DK54"/>
<dbReference type="Proteomes" id="UP000006315">
    <property type="component" value="Unassembled WGS sequence"/>
</dbReference>
<sequence>MENYSYPLSLDWNKQEIIDVIYFFQCVEEAYDKGVSREKLLASYRRFKEIVPSIGEEKQLCGQFEKASGFSCYRTIKQAKDTDQGQKIKM</sequence>
<reference evidence="2 3" key="1">
    <citation type="journal article" date="2012" name="Front. Microbiol.">
        <title>Redundancy and modularity in membrane-associated dissimilatory nitrate reduction in Bacillus.</title>
        <authorList>
            <person name="Heylen K."/>
            <person name="Keltjens J."/>
        </authorList>
    </citation>
    <scope>NUCLEOTIDE SEQUENCE [LARGE SCALE GENOMIC DNA]</scope>
    <source>
        <strain evidence="2 3">LMG 9581</strain>
    </source>
</reference>
<dbReference type="EMBL" id="AJLR01000039">
    <property type="protein sequence ID" value="EKN68498.1"/>
    <property type="molecule type" value="Genomic_DNA"/>
</dbReference>
<dbReference type="RefSeq" id="WP_003330010.1">
    <property type="nucleotide sequence ID" value="NZ_AJLR01000039.1"/>
</dbReference>
<dbReference type="NCBIfam" id="NF003353">
    <property type="entry name" value="PRK04387.1"/>
    <property type="match status" value="1"/>
</dbReference>
<evidence type="ECO:0000256" key="1">
    <source>
        <dbReference type="HAMAP-Rule" id="MF_01041"/>
    </source>
</evidence>
<dbReference type="SUPFAM" id="SSF158504">
    <property type="entry name" value="BH2638-like"/>
    <property type="match status" value="1"/>
</dbReference>
<keyword evidence="3" id="KW-1185">Reference proteome</keyword>
<dbReference type="Pfam" id="PF05256">
    <property type="entry name" value="UPF0223"/>
    <property type="match status" value="1"/>
</dbReference>
<dbReference type="PIRSF" id="PIRSF037260">
    <property type="entry name" value="UPF0223"/>
    <property type="match status" value="1"/>
</dbReference>
<dbReference type="GeneID" id="89469162"/>
<comment type="similarity">
    <text evidence="1">Belongs to the UPF0223 family.</text>
</comment>
<proteinExistence type="inferred from homology"/>
<protein>
    <recommendedName>
        <fullName evidence="1">UPF0223 protein BAZO_04140</fullName>
    </recommendedName>
</protein>
<dbReference type="STRING" id="1131731.BAZO_04140"/>
<dbReference type="InterPro" id="IPR023324">
    <property type="entry name" value="BH2638-like_sf"/>
</dbReference>